<keyword evidence="4" id="KW-1185">Reference proteome</keyword>
<organism evidence="3 4">
    <name type="scientific">Pseudobacteriovorax antillogorgiicola</name>
    <dbReference type="NCBI Taxonomy" id="1513793"/>
    <lineage>
        <taxon>Bacteria</taxon>
        <taxon>Pseudomonadati</taxon>
        <taxon>Bdellovibrionota</taxon>
        <taxon>Oligoflexia</taxon>
        <taxon>Oligoflexales</taxon>
        <taxon>Pseudobacteriovoracaceae</taxon>
        <taxon>Pseudobacteriovorax</taxon>
    </lineage>
</organism>
<accession>A0A1Y6BB53</accession>
<dbReference type="Proteomes" id="UP000192907">
    <property type="component" value="Unassembled WGS sequence"/>
</dbReference>
<evidence type="ECO:0000313" key="3">
    <source>
        <dbReference type="EMBL" id="SME94968.1"/>
    </source>
</evidence>
<dbReference type="InterPro" id="IPR031778">
    <property type="entry name" value="Sortilin_N"/>
</dbReference>
<dbReference type="Gene3D" id="2.130.10.10">
    <property type="entry name" value="YVTN repeat-like/Quinoprotein amine dehydrogenase"/>
    <property type="match status" value="5"/>
</dbReference>
<dbReference type="Pfam" id="PF15902">
    <property type="entry name" value="Sortilin-Vps10"/>
    <property type="match status" value="1"/>
</dbReference>
<evidence type="ECO:0000313" key="4">
    <source>
        <dbReference type="Proteomes" id="UP000192907"/>
    </source>
</evidence>
<evidence type="ECO:0000259" key="2">
    <source>
        <dbReference type="Pfam" id="PF15902"/>
    </source>
</evidence>
<evidence type="ECO:0000256" key="1">
    <source>
        <dbReference type="ARBA" id="ARBA00022737"/>
    </source>
</evidence>
<dbReference type="InterPro" id="IPR015943">
    <property type="entry name" value="WD40/YVTN_repeat-like_dom_sf"/>
</dbReference>
<dbReference type="CDD" id="cd15482">
    <property type="entry name" value="Sialidase_non-viral"/>
    <property type="match status" value="1"/>
</dbReference>
<name>A0A1Y6BB53_9BACT</name>
<dbReference type="InterPro" id="IPR052025">
    <property type="entry name" value="Xyloglucanase_GH74"/>
</dbReference>
<gene>
    <name evidence="3" type="ORF">SAMN06296036_102163</name>
</gene>
<dbReference type="PANTHER" id="PTHR43739">
    <property type="entry name" value="XYLOGLUCANASE (EUROFUNG)"/>
    <property type="match status" value="1"/>
</dbReference>
<reference evidence="4" key="1">
    <citation type="submission" date="2017-04" db="EMBL/GenBank/DDBJ databases">
        <authorList>
            <person name="Varghese N."/>
            <person name="Submissions S."/>
        </authorList>
    </citation>
    <scope>NUCLEOTIDE SEQUENCE [LARGE SCALE GENOMIC DNA]</scope>
    <source>
        <strain evidence="4">RKEM611</strain>
    </source>
</reference>
<dbReference type="GO" id="GO:0010411">
    <property type="term" value="P:xyloglucan metabolic process"/>
    <property type="evidence" value="ECO:0007669"/>
    <property type="project" value="TreeGrafter"/>
</dbReference>
<protein>
    <submittedName>
        <fullName evidence="3">BNR-Asp box repeat-containing protein</fullName>
    </submittedName>
</protein>
<dbReference type="EMBL" id="FWZT01000002">
    <property type="protein sequence ID" value="SME94968.1"/>
    <property type="molecule type" value="Genomic_DNA"/>
</dbReference>
<dbReference type="SUPFAM" id="SSF110296">
    <property type="entry name" value="Oligoxyloglucan reducing end-specific cellobiohydrolase"/>
    <property type="match status" value="2"/>
</dbReference>
<dbReference type="STRING" id="1513793.SAMN06296036_102163"/>
<dbReference type="PANTHER" id="PTHR43739:SF5">
    <property type="entry name" value="EXO-ALPHA-SIALIDASE"/>
    <property type="match status" value="1"/>
</dbReference>
<dbReference type="AlphaFoldDB" id="A0A1Y6BB53"/>
<keyword evidence="1" id="KW-0677">Repeat</keyword>
<proteinExistence type="predicted"/>
<feature type="domain" description="Sortilin N-terminal" evidence="2">
    <location>
        <begin position="129"/>
        <end position="254"/>
    </location>
</feature>
<sequence>MSLKQFAYMLTVTTSMALQSNCHAQNPPPILGKDIAKSLELRELGPAFMSGRISDIAIHPKQPHTWYIGVGSGGVWKTNNAGVQWQPIFDEQSVYSIGALAIDPNAPETIWVGTGENVGGRHVSFGDGVYRSLNGGKDWQNMGLKNSEHISKIIVHPKDSKTLWVAAQGPLWSSGGERGLYLSRDGGKSWKKTLGDKEWTGVTDLVIHPKNPDILFAATWQRHRTVASYMGGGPKTALYRSDDGGESWRKLSAGLPKESMGKIGLGISPINPDIVYAAIELHRRQGAIYRSDDGGNNWQKMSDTVSGGTGPHYYQELYVSPHKLDLIYLADVWLQVSEDGGKTFRKLENQQKHSDHHALAFKDDDPNFMLLGSDGGLYESYDKGDSWRYVENLPTLQFYKVAVDDAKPFYNIYGGTQDNASQRGPSRTLNNYGIQNADWSVVLSGDGHQPATEPGTDKFFYAQWQQGQIHRIDSLTGEKVSIRPQPGKNDPIERVNWDAPIVVDPSTPQRIYFGSQRLWRSDDRGDSWTAISPDLTRNETRLDLPIMGRKWGWNAHWDVYAMSDFNTITNISPSPKDPNLVYVGTDDGIIQITEDGGKSWRKVDVESLPDVPARAFVNDIKADRFNTNRVYVALDHHKEGDFKPYVYVSDNRGRSWRSLRGNLPDNHLAWRIVQDPKKANILYLGTEFGLFVSLNSGKAWTKLGNLPTISVRDIAIHERENDLIVATFGRGIWVLDDLSPLQEFSPEINKTVAHLFPVRDAWWYIEKQPYGFGKYGFQGASKFFADNPPYGAVFQVFVSEDLKSASELRKENEAKSKDLNKFPSWQILDQELSAEAEKIWLLIEDEQGKMLKRIPVPAKKGFQKVSWNLKQSWSAAVTSQAMLDQMKNAKADWDKPFVEQMAAPGSYRATLILEEEGQIKTLGKTQTFEVKRLHEPYLKGQSFVEQEADVRKVRLMQESVMAAGAIIDEQKQKIELWKAAIQGSAVHPKTLAQKLHIMATSIRNMEQQLRGSAAKRNLQEKKMPTINDRMSPAIFALANSSYGLTPNHRSGLILAEEQLKEIGTQLTKLVESDIPSFERQLDEVGVPWTPGRPLPIMGTRISRSAQP</sequence>